<proteinExistence type="predicted"/>
<reference evidence="1 2" key="2">
    <citation type="submission" date="2018-06" db="EMBL/GenBank/DDBJ databases">
        <title>Sequencing of bacterial isolates from soil warming experiment in Harvard Forest, Massachusetts, USA.</title>
        <authorList>
            <person name="Deangelis K.PhD."/>
        </authorList>
    </citation>
    <scope>NUCLEOTIDE SEQUENCE [LARGE SCALE GENOMIC DNA]</scope>
    <source>
        <strain evidence="1 2">GAS496</strain>
    </source>
</reference>
<dbReference type="EMBL" id="QJJU01000053">
    <property type="protein sequence ID" value="PXW96281.1"/>
    <property type="molecule type" value="Genomic_DNA"/>
</dbReference>
<evidence type="ECO:0000313" key="1">
    <source>
        <dbReference type="EMBL" id="PXW96281.1"/>
    </source>
</evidence>
<dbReference type="AlphaFoldDB" id="A0A318H0M0"/>
<reference evidence="2" key="1">
    <citation type="submission" date="2018-05" db="EMBL/GenBank/DDBJ databases">
        <authorList>
            <person name="Deangelis K."/>
            <person name="Huntemann M."/>
            <person name="Clum A."/>
            <person name="Pillay M."/>
            <person name="Palaniappan K."/>
            <person name="Varghese N."/>
            <person name="Mikhailova N."/>
            <person name="Stamatis D."/>
            <person name="Reddy T."/>
            <person name="Daum C."/>
            <person name="Shapiro N."/>
            <person name="Ivanova N."/>
            <person name="Kyrpides N."/>
            <person name="Woyke T."/>
        </authorList>
    </citation>
    <scope>NUCLEOTIDE SEQUENCE [LARGE SCALE GENOMIC DNA]</scope>
    <source>
        <strain evidence="2">GAS496</strain>
    </source>
</reference>
<protein>
    <submittedName>
        <fullName evidence="1">Uncharacterized protein</fullName>
    </submittedName>
</protein>
<name>A0A318H0M0_9MYCO</name>
<gene>
    <name evidence="1" type="ORF">C8E89_1532</name>
</gene>
<organism evidence="1 2">
    <name type="scientific">Mycolicibacterium moriokaense</name>
    <dbReference type="NCBI Taxonomy" id="39691"/>
    <lineage>
        <taxon>Bacteria</taxon>
        <taxon>Bacillati</taxon>
        <taxon>Actinomycetota</taxon>
        <taxon>Actinomycetes</taxon>
        <taxon>Mycobacteriales</taxon>
        <taxon>Mycobacteriaceae</taxon>
        <taxon>Mycolicibacterium</taxon>
    </lineage>
</organism>
<sequence>MNEELTALTTDLRRFGIELRSLAYTTPAGHEDKFVALSERILQRVGPKRS</sequence>
<keyword evidence="2" id="KW-1185">Reference proteome</keyword>
<dbReference type="RefSeq" id="WP_181428539.1">
    <property type="nucleotide sequence ID" value="NZ_QJJU01000053.1"/>
</dbReference>
<comment type="caution">
    <text evidence="1">The sequence shown here is derived from an EMBL/GenBank/DDBJ whole genome shotgun (WGS) entry which is preliminary data.</text>
</comment>
<evidence type="ECO:0000313" key="2">
    <source>
        <dbReference type="Proteomes" id="UP000247781"/>
    </source>
</evidence>
<accession>A0A318H0M0</accession>
<dbReference type="Proteomes" id="UP000247781">
    <property type="component" value="Unassembled WGS sequence"/>
</dbReference>